<evidence type="ECO:0000256" key="6">
    <source>
        <dbReference type="ARBA" id="ARBA00022839"/>
    </source>
</evidence>
<dbReference type="GO" id="GO:0006281">
    <property type="term" value="P:DNA repair"/>
    <property type="evidence" value="ECO:0007669"/>
    <property type="project" value="UniProtKB-KW"/>
</dbReference>
<evidence type="ECO:0000256" key="7">
    <source>
        <dbReference type="ARBA" id="ARBA00022840"/>
    </source>
</evidence>
<evidence type="ECO:0000256" key="2">
    <source>
        <dbReference type="ARBA" id="ARBA00022741"/>
    </source>
</evidence>
<keyword evidence="9" id="KW-0234">DNA repair</keyword>
<dbReference type="SUPFAM" id="SSF52540">
    <property type="entry name" value="P-loop containing nucleoside triphosphate hydrolases"/>
    <property type="match status" value="1"/>
</dbReference>
<name>A0A0R1X8R7_9LACO</name>
<dbReference type="EMBL" id="AZFW01000084">
    <property type="protein sequence ID" value="KRM26125.1"/>
    <property type="molecule type" value="Genomic_DNA"/>
</dbReference>
<dbReference type="PANTHER" id="PTHR30591">
    <property type="entry name" value="RECBCD ENZYME SUBUNIT RECC"/>
    <property type="match status" value="1"/>
</dbReference>
<dbReference type="Pfam" id="PF21445">
    <property type="entry name" value="ADDB_N"/>
    <property type="match status" value="1"/>
</dbReference>
<dbReference type="Proteomes" id="UP000050949">
    <property type="component" value="Unassembled WGS sequence"/>
</dbReference>
<dbReference type="InterPro" id="IPR049035">
    <property type="entry name" value="ADDB_N"/>
</dbReference>
<keyword evidence="8" id="KW-0238">DNA-binding</keyword>
<dbReference type="InterPro" id="IPR011604">
    <property type="entry name" value="PDDEXK-like_dom_sf"/>
</dbReference>
<dbReference type="RefSeq" id="WP_027828268.1">
    <property type="nucleotide sequence ID" value="NZ_AUEH01000016.1"/>
</dbReference>
<comment type="caution">
    <text evidence="11">The sequence shown here is derived from an EMBL/GenBank/DDBJ whole genome shotgun (WGS) entry which is preliminary data.</text>
</comment>
<gene>
    <name evidence="11" type="ORF">FC91_GL000193</name>
</gene>
<dbReference type="PANTHER" id="PTHR30591:SF1">
    <property type="entry name" value="RECBCD ENZYME SUBUNIT RECC"/>
    <property type="match status" value="1"/>
</dbReference>
<keyword evidence="1" id="KW-0540">Nuclease</keyword>
<dbReference type="InterPro" id="IPR014017">
    <property type="entry name" value="DNA_helicase_UvrD-like_C"/>
</dbReference>
<evidence type="ECO:0000313" key="11">
    <source>
        <dbReference type="EMBL" id="KRM26125.1"/>
    </source>
</evidence>
<keyword evidence="5 11" id="KW-0347">Helicase</keyword>
<evidence type="ECO:0000313" key="12">
    <source>
        <dbReference type="Proteomes" id="UP000050949"/>
    </source>
</evidence>
<evidence type="ECO:0000256" key="9">
    <source>
        <dbReference type="ARBA" id="ARBA00023204"/>
    </source>
</evidence>
<keyword evidence="4" id="KW-0378">Hydrolase</keyword>
<evidence type="ECO:0000256" key="4">
    <source>
        <dbReference type="ARBA" id="ARBA00022801"/>
    </source>
</evidence>
<dbReference type="GO" id="GO:0004386">
    <property type="term" value="F:helicase activity"/>
    <property type="evidence" value="ECO:0007669"/>
    <property type="project" value="UniProtKB-KW"/>
</dbReference>
<dbReference type="GO" id="GO:0003677">
    <property type="term" value="F:DNA binding"/>
    <property type="evidence" value="ECO:0007669"/>
    <property type="project" value="UniProtKB-KW"/>
</dbReference>
<organism evidence="11 12">
    <name type="scientific">Schleiferilactobacillus harbinensis DSM 16991</name>
    <dbReference type="NCBI Taxonomy" id="1122147"/>
    <lineage>
        <taxon>Bacteria</taxon>
        <taxon>Bacillati</taxon>
        <taxon>Bacillota</taxon>
        <taxon>Bacilli</taxon>
        <taxon>Lactobacillales</taxon>
        <taxon>Lactobacillaceae</taxon>
        <taxon>Schleiferilactobacillus</taxon>
    </lineage>
</organism>
<dbReference type="GO" id="GO:0005524">
    <property type="term" value="F:ATP binding"/>
    <property type="evidence" value="ECO:0007669"/>
    <property type="project" value="UniProtKB-KW"/>
</dbReference>
<keyword evidence="3" id="KW-0227">DNA damage</keyword>
<evidence type="ECO:0000259" key="10">
    <source>
        <dbReference type="PROSITE" id="PS51217"/>
    </source>
</evidence>
<keyword evidence="2" id="KW-0547">Nucleotide-binding</keyword>
<keyword evidence="6" id="KW-0269">Exonuclease</keyword>
<dbReference type="GO" id="GO:0006310">
    <property type="term" value="P:DNA recombination"/>
    <property type="evidence" value="ECO:0007669"/>
    <property type="project" value="TreeGrafter"/>
</dbReference>
<dbReference type="PROSITE" id="PS51217">
    <property type="entry name" value="UVRD_HELICASE_CTER"/>
    <property type="match status" value="1"/>
</dbReference>
<evidence type="ECO:0000256" key="5">
    <source>
        <dbReference type="ARBA" id="ARBA00022806"/>
    </source>
</evidence>
<dbReference type="GO" id="GO:0004527">
    <property type="term" value="F:exonuclease activity"/>
    <property type="evidence" value="ECO:0007669"/>
    <property type="project" value="UniProtKB-KW"/>
</dbReference>
<accession>A0A0R1X8R7</accession>
<dbReference type="Gene3D" id="3.90.320.10">
    <property type="match status" value="1"/>
</dbReference>
<dbReference type="eggNOG" id="COG3857">
    <property type="taxonomic scope" value="Bacteria"/>
</dbReference>
<dbReference type="Gene3D" id="3.40.50.300">
    <property type="entry name" value="P-loop containing nucleotide triphosphate hydrolases"/>
    <property type="match status" value="4"/>
</dbReference>
<dbReference type="InterPro" id="IPR011335">
    <property type="entry name" value="Restrct_endonuc-II-like"/>
</dbReference>
<evidence type="ECO:0000256" key="8">
    <source>
        <dbReference type="ARBA" id="ARBA00023125"/>
    </source>
</evidence>
<protein>
    <submittedName>
        <fullName evidence="11">ATP-dependent helicase deoxyribonuclease subunit B</fullName>
    </submittedName>
</protein>
<dbReference type="PATRIC" id="fig|1122147.4.peg.203"/>
<keyword evidence="7" id="KW-0067">ATP-binding</keyword>
<sequence length="1230" mass="136185">MQKPTNSPRVTLLLGTATQDSQHELVTDMARHAADWAATGQAGQIFYLVPNHIAYEMERVTYQALSREPPFNGEHVHAFQNIQVLTVNRLIWYFLQTDPQFSRLTATDTAQTMILTKVLLQCGDDLQLFRGETRNPGFLEQLRVQLGELADAGIDATILDSLTGSGGSQEFQAKMHDLTIILRAYQEELGRYFVTSDEMTQYAMTQFAAHPEWLANTQLYINGFDHLDGQTLALLGTLIPQCQHTTIALVGDQYDGDTEEMPAGPGSTPFFTPSTQLRHQVQHLTQSVTGIPAQVRYTRTPSAHQPALVTLAHYWISNARGQTAPTPPTATAAVRLWQAANRQDELTAVAAEIHRLVASGDYRYGDIRILTPDLEKYETIIAPTFHQAAVPYFYDRALAMTNHPLVQLISALGELLNDNVTYANLFSLLRTELLLPAALAAEAQHENAAGQTTPAYLRVFRDQVDAAENYCLAHGLRGSQFSAEAPWQELTHTPTDEDDAADVQTQLSAGEPIHVFLRQELLPFIAALKEAPDGQHAMTALYQFLTAHGLITQLAFFRNTTLAAGDPVGASRPRQAFAQFTRLLDEYVEILGSEPFVPDTFVAIFTAGFTAASYAQIPAVLDTVQIADTGITVPAPAKITFVIGGTANALPAPVESTTLLNDSDRAAIIAGQQALIAAQPDSGAVYPTLSRGTDDVLAAAEYMAYKSFFSATDRLYLTYPQLQSETSQRISPYFARIQNYLGLTPRTVDFSGTALAASAAQPQITAWLATPALAGSWTVKGLREKQSDPYWQVVAQHLRRQGTPAVQQHYQFILSALHYQNTVGQLDPAIVRDLYGKRLNVSVSRLEQYYQNPYEYFLHYGLGVTERPTYDLTPAETGSYYHWVLDHLVKRLQTQAQDITDLSQQELHSIVDDIAGKAVHEPLFAILNGSGRMKFLRQLLERTLTYMAWLLQQQAARSALRPLATEVQFGQVGQPDSLPALTYPLGADQSVRIRGKIDRIDGFRGPNGEDFLTVVDYKSSEHQFDYGQALTGLSLQLQTYLQALLNALGQVPNLALPSTATVAGGFYLHINEPLLPMKDALKWQDSDPALFTQQMLKQNQFKGIVLADDTFLEKADTSPDRNVVLAGSRVTKKNGYTNSNALSADQLATILAYNAAMIQAAAKNILGGKIDLQPARFPNGESVLRFSPYTNIMYFDHMLPENKYREIITQDKQDALQRMSELLRKERDHE</sequence>
<dbReference type="InterPro" id="IPR027417">
    <property type="entry name" value="P-loop_NTPase"/>
</dbReference>
<feature type="domain" description="UvrD-like helicase C-terminal" evidence="10">
    <location>
        <begin position="306"/>
        <end position="612"/>
    </location>
</feature>
<evidence type="ECO:0000256" key="3">
    <source>
        <dbReference type="ARBA" id="ARBA00022763"/>
    </source>
</evidence>
<dbReference type="AlphaFoldDB" id="A0A0R1X8R7"/>
<dbReference type="Pfam" id="PF12705">
    <property type="entry name" value="PDDEXK_1"/>
    <property type="match status" value="1"/>
</dbReference>
<dbReference type="InterPro" id="IPR038726">
    <property type="entry name" value="PDDEXK_AddAB-type"/>
</dbReference>
<proteinExistence type="predicted"/>
<dbReference type="SUPFAM" id="SSF52980">
    <property type="entry name" value="Restriction endonuclease-like"/>
    <property type="match status" value="1"/>
</dbReference>
<evidence type="ECO:0000256" key="1">
    <source>
        <dbReference type="ARBA" id="ARBA00022722"/>
    </source>
</evidence>
<reference evidence="11 12" key="1">
    <citation type="journal article" date="2015" name="Genome Announc.">
        <title>Expanding the biotechnology potential of lactobacilli through comparative genomics of 213 strains and associated genera.</title>
        <authorList>
            <person name="Sun Z."/>
            <person name="Harris H.M."/>
            <person name="McCann A."/>
            <person name="Guo C."/>
            <person name="Argimon S."/>
            <person name="Zhang W."/>
            <person name="Yang X."/>
            <person name="Jeffery I.B."/>
            <person name="Cooney J.C."/>
            <person name="Kagawa T.F."/>
            <person name="Liu W."/>
            <person name="Song Y."/>
            <person name="Salvetti E."/>
            <person name="Wrobel A."/>
            <person name="Rasinkangas P."/>
            <person name="Parkhill J."/>
            <person name="Rea M.C."/>
            <person name="O'Sullivan O."/>
            <person name="Ritari J."/>
            <person name="Douillard F.P."/>
            <person name="Paul Ross R."/>
            <person name="Yang R."/>
            <person name="Briner A.E."/>
            <person name="Felis G.E."/>
            <person name="de Vos W.M."/>
            <person name="Barrangou R."/>
            <person name="Klaenhammer T.R."/>
            <person name="Caufield P.W."/>
            <person name="Cui Y."/>
            <person name="Zhang H."/>
            <person name="O'Toole P.W."/>
        </authorList>
    </citation>
    <scope>NUCLEOTIDE SEQUENCE [LARGE SCALE GENOMIC DNA]</scope>
    <source>
        <strain evidence="11 12">DSM 16991</strain>
    </source>
</reference>